<dbReference type="PANTHER" id="PTHR43539:SF78">
    <property type="entry name" value="FLAVIN-CONTAINING MONOOXYGENASE"/>
    <property type="match status" value="1"/>
</dbReference>
<dbReference type="PRINTS" id="PR00469">
    <property type="entry name" value="PNDRDTASEII"/>
</dbReference>
<dbReference type="Gene3D" id="3.50.50.60">
    <property type="entry name" value="FAD/NAD(P)-binding domain"/>
    <property type="match status" value="1"/>
</dbReference>
<organism evidence="2 3">
    <name type="scientific">Sporosarcina soli</name>
    <dbReference type="NCBI Taxonomy" id="334736"/>
    <lineage>
        <taxon>Bacteria</taxon>
        <taxon>Bacillati</taxon>
        <taxon>Bacillota</taxon>
        <taxon>Bacilli</taxon>
        <taxon>Bacillales</taxon>
        <taxon>Caryophanaceae</taxon>
        <taxon>Sporosarcina</taxon>
    </lineage>
</organism>
<dbReference type="Proteomes" id="UP001596109">
    <property type="component" value="Unassembled WGS sequence"/>
</dbReference>
<dbReference type="GO" id="GO:0004497">
    <property type="term" value="F:monooxygenase activity"/>
    <property type="evidence" value="ECO:0007669"/>
    <property type="project" value="UniProtKB-KW"/>
</dbReference>
<dbReference type="EC" id="1.14.13.-" evidence="2"/>
<dbReference type="SUPFAM" id="SSF51905">
    <property type="entry name" value="FAD/NAD(P)-binding domain"/>
    <property type="match status" value="2"/>
</dbReference>
<keyword evidence="1 2" id="KW-0560">Oxidoreductase</keyword>
<dbReference type="PRINTS" id="PR00368">
    <property type="entry name" value="FADPNR"/>
</dbReference>
<protein>
    <submittedName>
        <fullName evidence="2">Flavin-containing monooxygenase</fullName>
        <ecNumber evidence="2">1.14.13.-</ecNumber>
    </submittedName>
</protein>
<reference evidence="3" key="1">
    <citation type="journal article" date="2019" name="Int. J. Syst. Evol. Microbiol.">
        <title>The Global Catalogue of Microorganisms (GCM) 10K type strain sequencing project: providing services to taxonomists for standard genome sequencing and annotation.</title>
        <authorList>
            <consortium name="The Broad Institute Genomics Platform"/>
            <consortium name="The Broad Institute Genome Sequencing Center for Infectious Disease"/>
            <person name="Wu L."/>
            <person name="Ma J."/>
        </authorList>
    </citation>
    <scope>NUCLEOTIDE SEQUENCE [LARGE SCALE GENOMIC DNA]</scope>
    <source>
        <strain evidence="3">CGMCC 4.1434</strain>
    </source>
</reference>
<comment type="caution">
    <text evidence="2">The sequence shown here is derived from an EMBL/GenBank/DDBJ whole genome shotgun (WGS) entry which is preliminary data.</text>
</comment>
<evidence type="ECO:0000256" key="1">
    <source>
        <dbReference type="ARBA" id="ARBA00023002"/>
    </source>
</evidence>
<name>A0ABW0TPQ9_9BACL</name>
<dbReference type="InterPro" id="IPR050982">
    <property type="entry name" value="Auxin_biosynth/cation_transpt"/>
</dbReference>
<accession>A0ABW0TPQ9</accession>
<gene>
    <name evidence="2" type="ORF">ACFPRA_21550</name>
</gene>
<dbReference type="PANTHER" id="PTHR43539">
    <property type="entry name" value="FLAVIN-BINDING MONOOXYGENASE-LIKE PROTEIN (AFU_ORTHOLOGUE AFUA_4G09220)"/>
    <property type="match status" value="1"/>
</dbReference>
<evidence type="ECO:0000313" key="2">
    <source>
        <dbReference type="EMBL" id="MFC5591475.1"/>
    </source>
</evidence>
<evidence type="ECO:0000313" key="3">
    <source>
        <dbReference type="Proteomes" id="UP001596109"/>
    </source>
</evidence>
<keyword evidence="3" id="KW-1185">Reference proteome</keyword>
<proteinExistence type="predicted"/>
<dbReference type="Pfam" id="PF13738">
    <property type="entry name" value="Pyr_redox_3"/>
    <property type="match status" value="1"/>
</dbReference>
<dbReference type="EMBL" id="JBHSNO010000016">
    <property type="protein sequence ID" value="MFC5591475.1"/>
    <property type="molecule type" value="Genomic_DNA"/>
</dbReference>
<dbReference type="RefSeq" id="WP_381439315.1">
    <property type="nucleotide sequence ID" value="NZ_JBHSNO010000016.1"/>
</dbReference>
<keyword evidence="2" id="KW-0503">Monooxygenase</keyword>
<dbReference type="InterPro" id="IPR036188">
    <property type="entry name" value="FAD/NAD-bd_sf"/>
</dbReference>
<sequence length="348" mass="39169">MQYETIVIGAGQAGLAMGYYLKQHNKRFLIVDKGQALGEVWINRYDSLKLFTPRMYSSLPGLILDGEPQGFPSKDEIANYIKHYTETFALPVELDTEVLSVTKNEEGFCVETTKGTFSTKNVVIATGPFQKKRIPRFSTSLHKDILQLHSSEYKNPKQLLPGNVLVVGGGNSGAQIAVELSEEKDTYLSISKEPNYFPLTIGGRSVFWWLDKLGILKATNTSFIGNLLQKRADPIFGNELKEAVEECKVMLKGRAVNGEYDRVTFEDSTALKVKNIIWATGFQQEYEWLKVDGVFDQEKKILHNRGISPVKGVYFLGLPWQSRRGSSLLQGVGFDARYLVEYMKNTNV</sequence>